<dbReference type="Proteomes" id="UP000308549">
    <property type="component" value="Unassembled WGS sequence"/>
</dbReference>
<dbReference type="Pfam" id="PF04180">
    <property type="entry name" value="LTV"/>
    <property type="match status" value="1"/>
</dbReference>
<feature type="region of interest" description="Disordered" evidence="2">
    <location>
        <begin position="270"/>
        <end position="322"/>
    </location>
</feature>
<dbReference type="InterPro" id="IPR007307">
    <property type="entry name" value="Ltv1"/>
</dbReference>
<keyword evidence="4" id="KW-1185">Reference proteome</keyword>
<proteinExistence type="inferred from homology"/>
<evidence type="ECO:0000313" key="3">
    <source>
        <dbReference type="EMBL" id="TKA31026.1"/>
    </source>
</evidence>
<feature type="region of interest" description="Disordered" evidence="2">
    <location>
        <begin position="485"/>
        <end position="506"/>
    </location>
</feature>
<dbReference type="GO" id="GO:0030688">
    <property type="term" value="C:preribosome, small subunit precursor"/>
    <property type="evidence" value="ECO:0007669"/>
    <property type="project" value="TreeGrafter"/>
</dbReference>
<evidence type="ECO:0000256" key="2">
    <source>
        <dbReference type="SAM" id="MobiDB-lite"/>
    </source>
</evidence>
<comment type="caution">
    <text evidence="3">The sequence shown here is derived from an EMBL/GenBank/DDBJ whole genome shotgun (WGS) entry which is preliminary data.</text>
</comment>
<sequence>MPKAKWIDKKTATTFALVHRAQNDPLIHDQDAPPMVFAEKPAIRRSVDDDDKYDRDDYDENNADEAFSSTSSAAAGTFAHRSKAARQRGDLEEEFGLAFKPNEGKAAQHGVFYDDTQYDYMQHMRDLGAGDGPVTWVEASAPQQEKRSAKGKQKLEDALRQMDIGGADAQSVGGSSMVSSARSLLPDEVLPSEFVKKRTYQDQQDVPDDIAGFQPDMDPRLREVLEALEDEAYVEEEEDIFAELTRDGYEVERDEWEHLGGQQMFEEGEAELDEDGWESDDTIRAASPPANAQRATLAMPQGDDARPPEDPQAQIPADPTGGAWLEEMKKFKADDKAAKLANAGREGDVAAASSAIESSALSSMASGRHKKRKGAKTSTTNYSMTSSALARTDQQTLLDARFDRIIEEEDALDEMADDEASRVDDMASLASGMTGLSKASKASKYSNMSGLSGVSGISTYSRATDSEAPQLERSDFNSIMDEFLGSHSTTGKAGRRVKRVGPQTGMEQLDEVRAGLGPARLKAKGAARAL</sequence>
<dbReference type="EMBL" id="NAJL01000009">
    <property type="protein sequence ID" value="TKA31026.1"/>
    <property type="molecule type" value="Genomic_DNA"/>
</dbReference>
<feature type="compositionally biased region" description="Low complexity" evidence="2">
    <location>
        <begin position="350"/>
        <end position="366"/>
    </location>
</feature>
<evidence type="ECO:0000256" key="1">
    <source>
        <dbReference type="ARBA" id="ARBA00009078"/>
    </source>
</evidence>
<dbReference type="AlphaFoldDB" id="A0A4U0U998"/>
<organism evidence="3 4">
    <name type="scientific">Salinomyces thailandicus</name>
    <dbReference type="NCBI Taxonomy" id="706561"/>
    <lineage>
        <taxon>Eukaryota</taxon>
        <taxon>Fungi</taxon>
        <taxon>Dikarya</taxon>
        <taxon>Ascomycota</taxon>
        <taxon>Pezizomycotina</taxon>
        <taxon>Dothideomycetes</taxon>
        <taxon>Dothideomycetidae</taxon>
        <taxon>Mycosphaerellales</taxon>
        <taxon>Teratosphaeriaceae</taxon>
        <taxon>Salinomyces</taxon>
    </lineage>
</organism>
<protein>
    <recommendedName>
        <fullName evidence="5">Low temperature viability protein</fullName>
    </recommendedName>
</protein>
<feature type="compositionally biased region" description="Basic and acidic residues" evidence="2">
    <location>
        <begin position="41"/>
        <end position="55"/>
    </location>
</feature>
<feature type="region of interest" description="Disordered" evidence="2">
    <location>
        <begin position="25"/>
        <end position="86"/>
    </location>
</feature>
<evidence type="ECO:0008006" key="5">
    <source>
        <dbReference type="Google" id="ProtNLM"/>
    </source>
</evidence>
<evidence type="ECO:0000313" key="4">
    <source>
        <dbReference type="Proteomes" id="UP000308549"/>
    </source>
</evidence>
<dbReference type="PANTHER" id="PTHR21531">
    <property type="entry name" value="LOW-TEMPERATURE VIABILITY PROTEIN LTV1-RELATED"/>
    <property type="match status" value="1"/>
</dbReference>
<dbReference type="GO" id="GO:0005634">
    <property type="term" value="C:nucleus"/>
    <property type="evidence" value="ECO:0007669"/>
    <property type="project" value="TreeGrafter"/>
</dbReference>
<feature type="region of interest" description="Disordered" evidence="2">
    <location>
        <begin position="342"/>
        <end position="390"/>
    </location>
</feature>
<reference evidence="3 4" key="1">
    <citation type="submission" date="2017-03" db="EMBL/GenBank/DDBJ databases">
        <title>Genomes of endolithic fungi from Antarctica.</title>
        <authorList>
            <person name="Coleine C."/>
            <person name="Masonjones S."/>
            <person name="Stajich J.E."/>
        </authorList>
    </citation>
    <scope>NUCLEOTIDE SEQUENCE [LARGE SCALE GENOMIC DNA]</scope>
    <source>
        <strain evidence="3 4">CCFEE 6315</strain>
    </source>
</reference>
<dbReference type="GO" id="GO:0042274">
    <property type="term" value="P:ribosomal small subunit biogenesis"/>
    <property type="evidence" value="ECO:0007669"/>
    <property type="project" value="InterPro"/>
</dbReference>
<dbReference type="GO" id="GO:0000056">
    <property type="term" value="P:ribosomal small subunit export from nucleus"/>
    <property type="evidence" value="ECO:0007669"/>
    <property type="project" value="TreeGrafter"/>
</dbReference>
<dbReference type="GO" id="GO:0005829">
    <property type="term" value="C:cytosol"/>
    <property type="evidence" value="ECO:0007669"/>
    <property type="project" value="TreeGrafter"/>
</dbReference>
<comment type="similarity">
    <text evidence="1">Belongs to the LTV1 family.</text>
</comment>
<gene>
    <name evidence="3" type="ORF">B0A50_01994</name>
</gene>
<feature type="compositionally biased region" description="Acidic residues" evidence="2">
    <location>
        <begin position="270"/>
        <end position="280"/>
    </location>
</feature>
<name>A0A4U0U998_9PEZI</name>
<feature type="compositionally biased region" description="Low complexity" evidence="2">
    <location>
        <begin position="66"/>
        <end position="79"/>
    </location>
</feature>
<dbReference type="PANTHER" id="PTHR21531:SF0">
    <property type="entry name" value="PROTEIN LTV1 HOMOLOG"/>
    <property type="match status" value="1"/>
</dbReference>
<accession>A0A4U0U998</accession>
<feature type="compositionally biased region" description="Polar residues" evidence="2">
    <location>
        <begin position="376"/>
        <end position="390"/>
    </location>
</feature>
<dbReference type="OrthoDB" id="5852896at2759"/>